<proteinExistence type="predicted"/>
<sequence>MKAAHEQQLQTSKMLEERAAEDEAFRRLVLKPEVIALASTFIARVISGKPRSGSTCSSGMKGFIKENSQLVGDLAKAAKLDCSPEEFAEFADKNYTLNDDQHKALDEVLINSAKKLKEAGAVRLLRDKLGWQCSLIENMEELVKLLNEAP</sequence>
<gene>
    <name evidence="1" type="ORF">CHLRE_16g683600v5</name>
</gene>
<dbReference type="KEGG" id="cre:CHLRE_16g683600v5"/>
<dbReference type="RefSeq" id="XP_042915968.1">
    <property type="nucleotide sequence ID" value="XM_043071494.1"/>
</dbReference>
<accession>A0A2K3CUV7</accession>
<protein>
    <submittedName>
        <fullName evidence="1">Uncharacterized protein</fullName>
    </submittedName>
</protein>
<dbReference type="EMBL" id="CM008977">
    <property type="protein sequence ID" value="PNW72073.1"/>
    <property type="molecule type" value="Genomic_DNA"/>
</dbReference>
<name>A0A2K3CUV7_CHLRE</name>
<reference evidence="1 2" key="1">
    <citation type="journal article" date="2007" name="Science">
        <title>The Chlamydomonas genome reveals the evolution of key animal and plant functions.</title>
        <authorList>
            <person name="Merchant S.S."/>
            <person name="Prochnik S.E."/>
            <person name="Vallon O."/>
            <person name="Harris E.H."/>
            <person name="Karpowicz S.J."/>
            <person name="Witman G.B."/>
            <person name="Terry A."/>
            <person name="Salamov A."/>
            <person name="Fritz-Laylin L.K."/>
            <person name="Marechal-Drouard L."/>
            <person name="Marshall W.F."/>
            <person name="Qu L.H."/>
            <person name="Nelson D.R."/>
            <person name="Sanderfoot A.A."/>
            <person name="Spalding M.H."/>
            <person name="Kapitonov V.V."/>
            <person name="Ren Q."/>
            <person name="Ferris P."/>
            <person name="Lindquist E."/>
            <person name="Shapiro H."/>
            <person name="Lucas S.M."/>
            <person name="Grimwood J."/>
            <person name="Schmutz J."/>
            <person name="Cardol P."/>
            <person name="Cerutti H."/>
            <person name="Chanfreau G."/>
            <person name="Chen C.L."/>
            <person name="Cognat V."/>
            <person name="Croft M.T."/>
            <person name="Dent R."/>
            <person name="Dutcher S."/>
            <person name="Fernandez E."/>
            <person name="Fukuzawa H."/>
            <person name="Gonzalez-Ballester D."/>
            <person name="Gonzalez-Halphen D."/>
            <person name="Hallmann A."/>
            <person name="Hanikenne M."/>
            <person name="Hippler M."/>
            <person name="Inwood W."/>
            <person name="Jabbari K."/>
            <person name="Kalanon M."/>
            <person name="Kuras R."/>
            <person name="Lefebvre P.A."/>
            <person name="Lemaire S.D."/>
            <person name="Lobanov A.V."/>
            <person name="Lohr M."/>
            <person name="Manuell A."/>
            <person name="Meier I."/>
            <person name="Mets L."/>
            <person name="Mittag M."/>
            <person name="Mittelmeier T."/>
            <person name="Moroney J.V."/>
            <person name="Moseley J."/>
            <person name="Napoli C."/>
            <person name="Nedelcu A.M."/>
            <person name="Niyogi K."/>
            <person name="Novoselov S.V."/>
            <person name="Paulsen I.T."/>
            <person name="Pazour G."/>
            <person name="Purton S."/>
            <person name="Ral J.P."/>
            <person name="Riano-Pachon D.M."/>
            <person name="Riekhof W."/>
            <person name="Rymarquis L."/>
            <person name="Schroda M."/>
            <person name="Stern D."/>
            <person name="Umen J."/>
            <person name="Willows R."/>
            <person name="Wilson N."/>
            <person name="Zimmer S.L."/>
            <person name="Allmer J."/>
            <person name="Balk J."/>
            <person name="Bisova K."/>
            <person name="Chen C.J."/>
            <person name="Elias M."/>
            <person name="Gendler K."/>
            <person name="Hauser C."/>
            <person name="Lamb M.R."/>
            <person name="Ledford H."/>
            <person name="Long J.C."/>
            <person name="Minagawa J."/>
            <person name="Page M.D."/>
            <person name="Pan J."/>
            <person name="Pootakham W."/>
            <person name="Roje S."/>
            <person name="Rose A."/>
            <person name="Stahlberg E."/>
            <person name="Terauchi A.M."/>
            <person name="Yang P."/>
            <person name="Ball S."/>
            <person name="Bowler C."/>
            <person name="Dieckmann C.L."/>
            <person name="Gladyshev V.N."/>
            <person name="Green P."/>
            <person name="Jorgensen R."/>
            <person name="Mayfield S."/>
            <person name="Mueller-Roeber B."/>
            <person name="Rajamani S."/>
            <person name="Sayre R.T."/>
            <person name="Brokstein P."/>
            <person name="Dubchak I."/>
            <person name="Goodstein D."/>
            <person name="Hornick L."/>
            <person name="Huang Y.W."/>
            <person name="Jhaveri J."/>
            <person name="Luo Y."/>
            <person name="Martinez D."/>
            <person name="Ngau W.C."/>
            <person name="Otillar B."/>
            <person name="Poliakov A."/>
            <person name="Porter A."/>
            <person name="Szajkowski L."/>
            <person name="Werner G."/>
            <person name="Zhou K."/>
            <person name="Grigoriev I.V."/>
            <person name="Rokhsar D.S."/>
            <person name="Grossman A.R."/>
        </authorList>
    </citation>
    <scope>NUCLEOTIDE SEQUENCE [LARGE SCALE GENOMIC DNA]</scope>
    <source>
        <strain evidence="2">CC-503</strain>
        <strain evidence="1">CC-503 cw92 mt+</strain>
    </source>
</reference>
<dbReference type="OrthoDB" id="537886at2759"/>
<evidence type="ECO:0000313" key="1">
    <source>
        <dbReference type="EMBL" id="PNW72072.1"/>
    </source>
</evidence>
<dbReference type="Gramene" id="PNW72072">
    <property type="protein sequence ID" value="PNW72072"/>
    <property type="gene ID" value="CHLRE_16g683600v5"/>
</dbReference>
<evidence type="ECO:0000313" key="2">
    <source>
        <dbReference type="Proteomes" id="UP000006906"/>
    </source>
</evidence>
<dbReference type="RefSeq" id="XP_042915969.1">
    <property type="nucleotide sequence ID" value="XM_043071493.1"/>
</dbReference>
<dbReference type="GeneID" id="66056730"/>
<dbReference type="AlphaFoldDB" id="A0A2K3CUV7"/>
<dbReference type="EMBL" id="CM008977">
    <property type="protein sequence ID" value="PNW72072.1"/>
    <property type="molecule type" value="Genomic_DNA"/>
</dbReference>
<dbReference type="Proteomes" id="UP000006906">
    <property type="component" value="Chromosome 16"/>
</dbReference>
<dbReference type="Gramene" id="PNW72073">
    <property type="protein sequence ID" value="PNW72073"/>
    <property type="gene ID" value="CHLRE_16g683600v5"/>
</dbReference>
<organism evidence="1 2">
    <name type="scientific">Chlamydomonas reinhardtii</name>
    <name type="common">Chlamydomonas smithii</name>
    <dbReference type="NCBI Taxonomy" id="3055"/>
    <lineage>
        <taxon>Eukaryota</taxon>
        <taxon>Viridiplantae</taxon>
        <taxon>Chlorophyta</taxon>
        <taxon>core chlorophytes</taxon>
        <taxon>Chlorophyceae</taxon>
        <taxon>CS clade</taxon>
        <taxon>Chlamydomonadales</taxon>
        <taxon>Chlamydomonadaceae</taxon>
        <taxon>Chlamydomonas</taxon>
    </lineage>
</organism>
<keyword evidence="2" id="KW-1185">Reference proteome</keyword>
<reference evidence="1" key="2">
    <citation type="submission" date="2017-07" db="EMBL/GenBank/DDBJ databases">
        <title>WGS assembly of Chlamydomonas reinhardtii.</title>
        <authorList>
            <consortium name="Chlamydomonas Annotation Team"/>
            <consortium name="JGI Annotation Team"/>
            <person name="Merchant S.S."/>
            <person name="Prochnik S.E."/>
            <person name="Vallon O."/>
            <person name="Harris E.H."/>
            <person name="Karpowicz S.J."/>
            <person name="Witman G.B."/>
            <person name="Terry A."/>
            <person name="Salamov A."/>
            <person name="Fritz-Laylin L.K."/>
            <person name="Marechal-Drouard L."/>
            <person name="Marshall W.F."/>
            <person name="Qu L.H."/>
            <person name="Nelson D.R."/>
            <person name="Sanderfoot A.A."/>
            <person name="Spalding M.H."/>
            <person name="Kapitonov V.V."/>
            <person name="Ren Q."/>
            <person name="Ferris P."/>
            <person name="Lindquist E."/>
            <person name="Shapiro H."/>
            <person name="Lucas S.M."/>
            <person name="Grimwood J."/>
            <person name="Schmutz J."/>
            <person name="Grigoriev I.V."/>
            <person name="Rokhsar D.S."/>
        </authorList>
    </citation>
    <scope>NUCLEOTIDE SEQUENCE</scope>
    <source>
        <strain evidence="1">CC-503 cw92 mt+</strain>
    </source>
</reference>